<evidence type="ECO:0000313" key="2">
    <source>
        <dbReference type="EMBL" id="GFS13158.1"/>
    </source>
</evidence>
<comment type="caution">
    <text evidence="2">The sequence shown here is derived from an EMBL/GenBank/DDBJ whole genome shotgun (WGS) entry which is preliminary data.</text>
</comment>
<accession>A0AAV4IRH6</accession>
<feature type="transmembrane region" description="Helical" evidence="1">
    <location>
        <begin position="36"/>
        <end position="58"/>
    </location>
</feature>
<organism evidence="2 3">
    <name type="scientific">Elysia marginata</name>
    <dbReference type="NCBI Taxonomy" id="1093978"/>
    <lineage>
        <taxon>Eukaryota</taxon>
        <taxon>Metazoa</taxon>
        <taxon>Spiralia</taxon>
        <taxon>Lophotrochozoa</taxon>
        <taxon>Mollusca</taxon>
        <taxon>Gastropoda</taxon>
        <taxon>Heterobranchia</taxon>
        <taxon>Euthyneura</taxon>
        <taxon>Panpulmonata</taxon>
        <taxon>Sacoglossa</taxon>
        <taxon>Placobranchoidea</taxon>
        <taxon>Plakobranchidae</taxon>
        <taxon>Elysia</taxon>
    </lineage>
</organism>
<dbReference type="EMBL" id="BMAT01006458">
    <property type="protein sequence ID" value="GFS13158.1"/>
    <property type="molecule type" value="Genomic_DNA"/>
</dbReference>
<gene>
    <name evidence="2" type="ORF">ElyMa_003130200</name>
</gene>
<evidence type="ECO:0000256" key="1">
    <source>
        <dbReference type="SAM" id="Phobius"/>
    </source>
</evidence>
<protein>
    <submittedName>
        <fullName evidence="2">Uncharacterized protein</fullName>
    </submittedName>
</protein>
<keyword evidence="1" id="KW-1133">Transmembrane helix</keyword>
<proteinExistence type="predicted"/>
<evidence type="ECO:0000313" key="3">
    <source>
        <dbReference type="Proteomes" id="UP000762676"/>
    </source>
</evidence>
<feature type="transmembrane region" description="Helical" evidence="1">
    <location>
        <begin position="5"/>
        <end position="24"/>
    </location>
</feature>
<keyword evidence="1" id="KW-0812">Transmembrane</keyword>
<dbReference type="AlphaFoldDB" id="A0AAV4IRH6"/>
<reference evidence="2 3" key="1">
    <citation type="journal article" date="2021" name="Elife">
        <title>Chloroplast acquisition without the gene transfer in kleptoplastic sea slugs, Plakobranchus ocellatus.</title>
        <authorList>
            <person name="Maeda T."/>
            <person name="Takahashi S."/>
            <person name="Yoshida T."/>
            <person name="Shimamura S."/>
            <person name="Takaki Y."/>
            <person name="Nagai Y."/>
            <person name="Toyoda A."/>
            <person name="Suzuki Y."/>
            <person name="Arimoto A."/>
            <person name="Ishii H."/>
            <person name="Satoh N."/>
            <person name="Nishiyama T."/>
            <person name="Hasebe M."/>
            <person name="Maruyama T."/>
            <person name="Minagawa J."/>
            <person name="Obokata J."/>
            <person name="Shigenobu S."/>
        </authorList>
    </citation>
    <scope>NUCLEOTIDE SEQUENCE [LARGE SCALE GENOMIC DNA]</scope>
</reference>
<keyword evidence="1" id="KW-0472">Membrane</keyword>
<sequence>MLYPVLAIGNFVVMIVSFAINGLSGSGPDGRATNSVFTVVLLTAACLLAVVKLTVTIYRHLYSPRYRTMHGEGEALGMNKSSENLA</sequence>
<name>A0AAV4IRH6_9GAST</name>
<keyword evidence="3" id="KW-1185">Reference proteome</keyword>
<dbReference type="Proteomes" id="UP000762676">
    <property type="component" value="Unassembled WGS sequence"/>
</dbReference>